<feature type="compositionally biased region" description="Basic and acidic residues" evidence="1">
    <location>
        <begin position="38"/>
        <end position="47"/>
    </location>
</feature>
<evidence type="ECO:0000256" key="1">
    <source>
        <dbReference type="SAM" id="MobiDB-lite"/>
    </source>
</evidence>
<organism evidence="2 3">
    <name type="scientific">Amycolatopsis pigmentata</name>
    <dbReference type="NCBI Taxonomy" id="450801"/>
    <lineage>
        <taxon>Bacteria</taxon>
        <taxon>Bacillati</taxon>
        <taxon>Actinomycetota</taxon>
        <taxon>Actinomycetes</taxon>
        <taxon>Pseudonocardiales</taxon>
        <taxon>Pseudonocardiaceae</taxon>
        <taxon>Amycolatopsis</taxon>
    </lineage>
</organism>
<feature type="compositionally biased region" description="Low complexity" evidence="1">
    <location>
        <begin position="117"/>
        <end position="130"/>
    </location>
</feature>
<dbReference type="EMBL" id="JBHUKR010000022">
    <property type="protein sequence ID" value="MFD2421502.1"/>
    <property type="molecule type" value="Genomic_DNA"/>
</dbReference>
<dbReference type="RefSeq" id="WP_378270127.1">
    <property type="nucleotide sequence ID" value="NZ_JBHUKR010000022.1"/>
</dbReference>
<keyword evidence="3" id="KW-1185">Reference proteome</keyword>
<reference evidence="3" key="1">
    <citation type="journal article" date="2019" name="Int. J. Syst. Evol. Microbiol.">
        <title>The Global Catalogue of Microorganisms (GCM) 10K type strain sequencing project: providing services to taxonomists for standard genome sequencing and annotation.</title>
        <authorList>
            <consortium name="The Broad Institute Genomics Platform"/>
            <consortium name="The Broad Institute Genome Sequencing Center for Infectious Disease"/>
            <person name="Wu L."/>
            <person name="Ma J."/>
        </authorList>
    </citation>
    <scope>NUCLEOTIDE SEQUENCE [LARGE SCALE GENOMIC DNA]</scope>
    <source>
        <strain evidence="3">CGMCC 4.7645</strain>
    </source>
</reference>
<evidence type="ECO:0000313" key="2">
    <source>
        <dbReference type="EMBL" id="MFD2421502.1"/>
    </source>
</evidence>
<feature type="region of interest" description="Disordered" evidence="1">
    <location>
        <begin position="37"/>
        <end position="69"/>
    </location>
</feature>
<gene>
    <name evidence="2" type="ORF">ACFSXZ_34750</name>
</gene>
<proteinExistence type="predicted"/>
<name>A0ABW5G702_9PSEU</name>
<dbReference type="Proteomes" id="UP001597417">
    <property type="component" value="Unassembled WGS sequence"/>
</dbReference>
<sequence length="274" mass="29036">MRVVHDRRRTRRSPDTLTVDDLLTAEAFDTDGLLGREYPIDSAHESGKFLPPPRVGQRRRVPPPREPEGRLAKAAKLAGLTTAASLLVGAVVASSLVTRTRSDQTARPNPVPPPITGAAALGGFALQGNGRPLREESRPPAATTPAQIPVTGANPPAPSSSPASATKAPDRPDDGVDLVKQFYQRMASQRPQDALAMLSPEVAGDQPGDLVRAWSSMSKVQVDTAKVQPDGSVIAVVTMLRQDGARLRVTQQFGLTGDGDTVISRVVLLSAEQL</sequence>
<evidence type="ECO:0000313" key="3">
    <source>
        <dbReference type="Proteomes" id="UP001597417"/>
    </source>
</evidence>
<comment type="caution">
    <text evidence="2">The sequence shown here is derived from an EMBL/GenBank/DDBJ whole genome shotgun (WGS) entry which is preliminary data.</text>
</comment>
<feature type="region of interest" description="Disordered" evidence="1">
    <location>
        <begin position="99"/>
        <end position="175"/>
    </location>
</feature>
<protein>
    <submittedName>
        <fullName evidence="2">Uncharacterized protein</fullName>
    </submittedName>
</protein>
<accession>A0ABW5G702</accession>